<dbReference type="PANTHER" id="PTHR43133:SF50">
    <property type="entry name" value="ECF RNA POLYMERASE SIGMA FACTOR SIGM"/>
    <property type="match status" value="1"/>
</dbReference>
<comment type="caution">
    <text evidence="8">The sequence shown here is derived from an EMBL/GenBank/DDBJ whole genome shotgun (WGS) entry which is preliminary data.</text>
</comment>
<accession>A0ABV8LF32</accession>
<evidence type="ECO:0000259" key="6">
    <source>
        <dbReference type="Pfam" id="PF04542"/>
    </source>
</evidence>
<dbReference type="SUPFAM" id="SSF88946">
    <property type="entry name" value="Sigma2 domain of RNA polymerase sigma factors"/>
    <property type="match status" value="1"/>
</dbReference>
<dbReference type="Gene3D" id="1.10.10.10">
    <property type="entry name" value="Winged helix-like DNA-binding domain superfamily/Winged helix DNA-binding domain"/>
    <property type="match status" value="1"/>
</dbReference>
<keyword evidence="5" id="KW-0804">Transcription</keyword>
<keyword evidence="2" id="KW-0805">Transcription regulation</keyword>
<dbReference type="InterPro" id="IPR036388">
    <property type="entry name" value="WH-like_DNA-bd_sf"/>
</dbReference>
<dbReference type="NCBIfam" id="TIGR02983">
    <property type="entry name" value="SigE-fam_strep"/>
    <property type="match status" value="1"/>
</dbReference>
<gene>
    <name evidence="8" type="ORF">ACFOZ4_01835</name>
</gene>
<keyword evidence="9" id="KW-1185">Reference proteome</keyword>
<organism evidence="8 9">
    <name type="scientific">Hamadaea flava</name>
    <dbReference type="NCBI Taxonomy" id="1742688"/>
    <lineage>
        <taxon>Bacteria</taxon>
        <taxon>Bacillati</taxon>
        <taxon>Actinomycetota</taxon>
        <taxon>Actinomycetes</taxon>
        <taxon>Micromonosporales</taxon>
        <taxon>Micromonosporaceae</taxon>
        <taxon>Hamadaea</taxon>
    </lineage>
</organism>
<dbReference type="InterPro" id="IPR007627">
    <property type="entry name" value="RNA_pol_sigma70_r2"/>
</dbReference>
<dbReference type="InterPro" id="IPR014284">
    <property type="entry name" value="RNA_pol_sigma-70_dom"/>
</dbReference>
<sequence length="184" mass="20613">MGQLTAVRPEQAEHVDEFDAFVRARKPALLRAAYLLTGDQHLAEDLVQTALARTHGSWNRLNDSGNAEAYTRKVMYHLQVSWWRRRRVAEVLPGELPDRQRSRLAEDSGQITLRITLRAALLRLTAKQRAVLVLRFFEDRSEVEAADALGVSVGTVKSQTSKALARLREIAPELEGLMIGGSTK</sequence>
<dbReference type="CDD" id="cd06171">
    <property type="entry name" value="Sigma70_r4"/>
    <property type="match status" value="1"/>
</dbReference>
<dbReference type="SUPFAM" id="SSF88659">
    <property type="entry name" value="Sigma3 and sigma4 domains of RNA polymerase sigma factors"/>
    <property type="match status" value="1"/>
</dbReference>
<proteinExistence type="inferred from homology"/>
<protein>
    <submittedName>
        <fullName evidence="8">SigE family RNA polymerase sigma factor</fullName>
    </submittedName>
</protein>
<dbReference type="PANTHER" id="PTHR43133">
    <property type="entry name" value="RNA POLYMERASE ECF-TYPE SIGMA FACTO"/>
    <property type="match status" value="1"/>
</dbReference>
<dbReference type="InterPro" id="IPR013324">
    <property type="entry name" value="RNA_pol_sigma_r3/r4-like"/>
</dbReference>
<dbReference type="Gene3D" id="1.10.1740.10">
    <property type="match status" value="1"/>
</dbReference>
<evidence type="ECO:0000256" key="4">
    <source>
        <dbReference type="ARBA" id="ARBA00023125"/>
    </source>
</evidence>
<evidence type="ECO:0000313" key="9">
    <source>
        <dbReference type="Proteomes" id="UP001595816"/>
    </source>
</evidence>
<dbReference type="Pfam" id="PF04545">
    <property type="entry name" value="Sigma70_r4"/>
    <property type="match status" value="1"/>
</dbReference>
<dbReference type="InterPro" id="IPR007630">
    <property type="entry name" value="RNA_pol_sigma70_r4"/>
</dbReference>
<evidence type="ECO:0000256" key="2">
    <source>
        <dbReference type="ARBA" id="ARBA00023015"/>
    </source>
</evidence>
<feature type="domain" description="RNA polymerase sigma-70 region 2" evidence="6">
    <location>
        <begin position="22"/>
        <end position="87"/>
    </location>
</feature>
<name>A0ABV8LF32_9ACTN</name>
<dbReference type="InterPro" id="IPR013325">
    <property type="entry name" value="RNA_pol_sigma_r2"/>
</dbReference>
<keyword evidence="4" id="KW-0238">DNA-binding</keyword>
<evidence type="ECO:0000256" key="1">
    <source>
        <dbReference type="ARBA" id="ARBA00010641"/>
    </source>
</evidence>
<evidence type="ECO:0000313" key="8">
    <source>
        <dbReference type="EMBL" id="MFC4129349.1"/>
    </source>
</evidence>
<dbReference type="Pfam" id="PF04542">
    <property type="entry name" value="Sigma70_r2"/>
    <property type="match status" value="1"/>
</dbReference>
<evidence type="ECO:0000259" key="7">
    <source>
        <dbReference type="Pfam" id="PF04545"/>
    </source>
</evidence>
<keyword evidence="3" id="KW-0731">Sigma factor</keyword>
<comment type="similarity">
    <text evidence="1">Belongs to the sigma-70 factor family. ECF subfamily.</text>
</comment>
<dbReference type="EMBL" id="JBHSAY010000003">
    <property type="protein sequence ID" value="MFC4129349.1"/>
    <property type="molecule type" value="Genomic_DNA"/>
</dbReference>
<dbReference type="NCBIfam" id="TIGR02937">
    <property type="entry name" value="sigma70-ECF"/>
    <property type="match status" value="1"/>
</dbReference>
<dbReference type="Proteomes" id="UP001595816">
    <property type="component" value="Unassembled WGS sequence"/>
</dbReference>
<dbReference type="InterPro" id="IPR039425">
    <property type="entry name" value="RNA_pol_sigma-70-like"/>
</dbReference>
<dbReference type="InterPro" id="IPR014325">
    <property type="entry name" value="RNA_pol_sigma-E_actinobac"/>
</dbReference>
<reference evidence="9" key="1">
    <citation type="journal article" date="2019" name="Int. J. Syst. Evol. Microbiol.">
        <title>The Global Catalogue of Microorganisms (GCM) 10K type strain sequencing project: providing services to taxonomists for standard genome sequencing and annotation.</title>
        <authorList>
            <consortium name="The Broad Institute Genomics Platform"/>
            <consortium name="The Broad Institute Genome Sequencing Center for Infectious Disease"/>
            <person name="Wu L."/>
            <person name="Ma J."/>
        </authorList>
    </citation>
    <scope>NUCLEOTIDE SEQUENCE [LARGE SCALE GENOMIC DNA]</scope>
    <source>
        <strain evidence="9">CGMCC 4.7289</strain>
    </source>
</reference>
<evidence type="ECO:0000256" key="3">
    <source>
        <dbReference type="ARBA" id="ARBA00023082"/>
    </source>
</evidence>
<feature type="domain" description="RNA polymerase sigma-70 region 4" evidence="7">
    <location>
        <begin position="120"/>
        <end position="169"/>
    </location>
</feature>
<evidence type="ECO:0000256" key="5">
    <source>
        <dbReference type="ARBA" id="ARBA00023163"/>
    </source>
</evidence>
<dbReference type="RefSeq" id="WP_253759223.1">
    <property type="nucleotide sequence ID" value="NZ_JAMZDZ010000001.1"/>
</dbReference>